<evidence type="ECO:0000313" key="2">
    <source>
        <dbReference type="Proteomes" id="UP000594603"/>
    </source>
</evidence>
<protein>
    <submittedName>
        <fullName evidence="1">Uncharacterized protein</fullName>
    </submittedName>
</protein>
<sequence>MYRKLLDYNIFSGNKSELMDEILKKARVNIISGNPEVLYNGLNNKFLKESYNSKDSIIIPDGIGTIIASKVFGKKIKNKIAGIEVMDMLLDYCDKNEKTIYLIGAKDDIINK</sequence>
<reference evidence="1" key="1">
    <citation type="submission" date="2020-04" db="EMBL/GenBank/DDBJ databases">
        <title>A novel bacterium ('Candidatus Sarcina troglodytae' sp. nov.) linked to a protracted, uniformly lethal epizootic among sanctuary western chimpanzees (Pan troglodytes verus) in Sierra Leone.</title>
        <authorList>
            <person name="Owens L.A."/>
            <person name="Colitti B."/>
            <person name="Hirji I."/>
            <person name="Pizaro A."/>
            <person name="Jaffe J.E."/>
            <person name="Moittie S."/>
            <person name="Bishop-Lilly K.A."/>
            <person name="Estrella L.A."/>
            <person name="Voegtly L.J."/>
            <person name="Kuhn J.H."/>
            <person name="Suen G."/>
            <person name="Deblois C.L."/>
            <person name="Dunn C."/>
            <person name="Juan-Salles C."/>
            <person name="Goldberg T.L."/>
        </authorList>
    </citation>
    <scope>NUCLEOTIDE SEQUENCE</scope>
    <source>
        <strain evidence="1">JB2</strain>
    </source>
</reference>
<dbReference type="EMBL" id="CP051754">
    <property type="protein sequence ID" value="QPJ85787.1"/>
    <property type="molecule type" value="Genomic_DNA"/>
</dbReference>
<keyword evidence="2" id="KW-1185">Reference proteome</keyword>
<name>A0ACD1BET6_9CLOT</name>
<gene>
    <name evidence="1" type="ORF">HH195_07550</name>
</gene>
<organism evidence="1 2">
    <name type="scientific">Candidatus Sarcina troglodytae</name>
    <dbReference type="NCBI Taxonomy" id="2726954"/>
    <lineage>
        <taxon>Bacteria</taxon>
        <taxon>Bacillati</taxon>
        <taxon>Bacillota</taxon>
        <taxon>Clostridia</taxon>
        <taxon>Eubacteriales</taxon>
        <taxon>Clostridiaceae</taxon>
        <taxon>Sarcina</taxon>
    </lineage>
</organism>
<evidence type="ECO:0000313" key="1">
    <source>
        <dbReference type="EMBL" id="QPJ85787.1"/>
    </source>
</evidence>
<dbReference type="Proteomes" id="UP000594603">
    <property type="component" value="Chromosome"/>
</dbReference>
<proteinExistence type="predicted"/>
<accession>A0ACD1BET6</accession>